<evidence type="ECO:0000256" key="8">
    <source>
        <dbReference type="ARBA" id="ARBA00023235"/>
    </source>
</evidence>
<dbReference type="EMBL" id="JAIBCX010000025">
    <property type="protein sequence ID" value="MCJ8354400.1"/>
    <property type="molecule type" value="Genomic_DNA"/>
</dbReference>
<name>A0AAW5EVP5_NOVHA</name>
<dbReference type="InterPro" id="IPR005886">
    <property type="entry name" value="UDP_G4E"/>
</dbReference>
<dbReference type="Proteomes" id="UP001202887">
    <property type="component" value="Unassembled WGS sequence"/>
</dbReference>
<comment type="caution">
    <text evidence="12">The sequence shown here is derived from an EMBL/GenBank/DDBJ whole genome shotgun (WGS) entry which is preliminary data.</text>
</comment>
<dbReference type="Pfam" id="PF01370">
    <property type="entry name" value="Epimerase"/>
    <property type="match status" value="1"/>
</dbReference>
<dbReference type="PANTHER" id="PTHR43725">
    <property type="entry name" value="UDP-GLUCOSE 4-EPIMERASE"/>
    <property type="match status" value="1"/>
</dbReference>
<comment type="subunit">
    <text evidence="10">Homodimer.</text>
</comment>
<dbReference type="GO" id="GO:0033499">
    <property type="term" value="P:galactose catabolic process via UDP-galactose, Leloir pathway"/>
    <property type="evidence" value="ECO:0007669"/>
    <property type="project" value="TreeGrafter"/>
</dbReference>
<protein>
    <recommendedName>
        <fullName evidence="6 10">UDP-glucose 4-epimerase</fullName>
        <ecNumber evidence="5 10">5.1.3.2</ecNumber>
    </recommendedName>
</protein>
<organism evidence="12 13">
    <name type="scientific">Novacetimonas hansenii</name>
    <name type="common">Komagataeibacter hansenii</name>
    <dbReference type="NCBI Taxonomy" id="436"/>
    <lineage>
        <taxon>Bacteria</taxon>
        <taxon>Pseudomonadati</taxon>
        <taxon>Pseudomonadota</taxon>
        <taxon>Alphaproteobacteria</taxon>
        <taxon>Acetobacterales</taxon>
        <taxon>Acetobacteraceae</taxon>
        <taxon>Novacetimonas</taxon>
    </lineage>
</organism>
<evidence type="ECO:0000256" key="6">
    <source>
        <dbReference type="ARBA" id="ARBA00018569"/>
    </source>
</evidence>
<comment type="pathway">
    <text evidence="3 10">Carbohydrate metabolism; galactose metabolism.</text>
</comment>
<dbReference type="InterPro" id="IPR001509">
    <property type="entry name" value="Epimerase_deHydtase"/>
</dbReference>
<evidence type="ECO:0000256" key="5">
    <source>
        <dbReference type="ARBA" id="ARBA00013189"/>
    </source>
</evidence>
<evidence type="ECO:0000256" key="10">
    <source>
        <dbReference type="RuleBase" id="RU366046"/>
    </source>
</evidence>
<comment type="catalytic activity">
    <reaction evidence="1 10">
        <text>UDP-alpha-D-glucose = UDP-alpha-D-galactose</text>
        <dbReference type="Rhea" id="RHEA:22168"/>
        <dbReference type="ChEBI" id="CHEBI:58885"/>
        <dbReference type="ChEBI" id="CHEBI:66914"/>
        <dbReference type="EC" id="5.1.3.2"/>
    </reaction>
</comment>
<dbReference type="GO" id="GO:0003978">
    <property type="term" value="F:UDP-glucose 4-epimerase activity"/>
    <property type="evidence" value="ECO:0007669"/>
    <property type="project" value="UniProtKB-UniRule"/>
</dbReference>
<dbReference type="InterPro" id="IPR036291">
    <property type="entry name" value="NAD(P)-bd_dom_sf"/>
</dbReference>
<evidence type="ECO:0000256" key="4">
    <source>
        <dbReference type="ARBA" id="ARBA00007637"/>
    </source>
</evidence>
<comment type="similarity">
    <text evidence="4 10">Belongs to the NAD(P)-dependent epimerase/dehydratase family.</text>
</comment>
<accession>A0AAW5EVP5</accession>
<reference evidence="12" key="1">
    <citation type="journal article" date="2021" name="Polymers (Basel)">
        <title>Highly Stretchable Bacterial Cellulose Produced by Komagataeibacter hansenii SI1.</title>
        <authorList>
            <person name="Cielecka I."/>
            <person name="Ryngajllo M."/>
            <person name="Maniukiewicz W."/>
            <person name="Bielecki S."/>
        </authorList>
    </citation>
    <scope>NUCLEOTIDE SEQUENCE</scope>
    <source>
        <strain evidence="12">SI1</strain>
    </source>
</reference>
<dbReference type="PANTHER" id="PTHR43725:SF53">
    <property type="entry name" value="UDP-ARABINOSE 4-EPIMERASE 1"/>
    <property type="match status" value="1"/>
</dbReference>
<dbReference type="RefSeq" id="WP_075624926.1">
    <property type="nucleotide sequence ID" value="NZ_CALLXP010000018.1"/>
</dbReference>
<comment type="cofactor">
    <cofactor evidence="2 10">
        <name>NAD(+)</name>
        <dbReference type="ChEBI" id="CHEBI:57540"/>
    </cofactor>
</comment>
<keyword evidence="8 10" id="KW-0413">Isomerase</keyword>
<evidence type="ECO:0000256" key="2">
    <source>
        <dbReference type="ARBA" id="ARBA00001911"/>
    </source>
</evidence>
<keyword evidence="7 10" id="KW-0520">NAD</keyword>
<evidence type="ECO:0000256" key="7">
    <source>
        <dbReference type="ARBA" id="ARBA00023027"/>
    </source>
</evidence>
<dbReference type="EC" id="5.1.3.2" evidence="5 10"/>
<gene>
    <name evidence="12" type="primary">galE</name>
    <name evidence="12" type="ORF">K1W68_10435</name>
</gene>
<dbReference type="FunFam" id="3.90.25.10:FF:000028">
    <property type="entry name" value="UDP-glucose 4-epimerase GalE"/>
    <property type="match status" value="1"/>
</dbReference>
<evidence type="ECO:0000256" key="1">
    <source>
        <dbReference type="ARBA" id="ARBA00000083"/>
    </source>
</evidence>
<dbReference type="AlphaFoldDB" id="A0AAW5EVP5"/>
<evidence type="ECO:0000313" key="13">
    <source>
        <dbReference type="Proteomes" id="UP001202887"/>
    </source>
</evidence>
<dbReference type="CDD" id="cd05247">
    <property type="entry name" value="UDP_G4E_1_SDR_e"/>
    <property type="match status" value="1"/>
</dbReference>
<keyword evidence="9 10" id="KW-0119">Carbohydrate metabolism</keyword>
<dbReference type="NCBIfam" id="TIGR01179">
    <property type="entry name" value="galE"/>
    <property type="match status" value="1"/>
</dbReference>
<evidence type="ECO:0000259" key="11">
    <source>
        <dbReference type="Pfam" id="PF01370"/>
    </source>
</evidence>
<evidence type="ECO:0000256" key="9">
    <source>
        <dbReference type="ARBA" id="ARBA00023277"/>
    </source>
</evidence>
<dbReference type="SUPFAM" id="SSF51735">
    <property type="entry name" value="NAD(P)-binding Rossmann-fold domains"/>
    <property type="match status" value="1"/>
</dbReference>
<proteinExistence type="inferred from homology"/>
<sequence length="328" mass="35774">MRYFVTGGAGFVGSHVCLEFLEAGHEVVILDDLSTGHRSAVPKGARFIEGSVLDSELINKILSDGQWDGVLHFAALCLVGDSMRNPIEYMRNNGLGGFIVIDACVRHGIPRFILSSTASLFSNVDDNLIDESCTIDPASPYGESKFVVERALHWADRAHGLKSACLRYFNAAGADPLGRLGEDHNPETHLLPLIIDAGLGRRPPLVLFGNDYPTPDGTCIRDYIHVTDLASAHLDVMMSLNEKSVSYNIGTGKGHSNLELIHAVEKVTGIPVPYSVGDRREGDPAILIANPDKIKKEVNWFPKYANIEEIIAHTYKWRVANPGGYGNA</sequence>
<reference evidence="12" key="2">
    <citation type="submission" date="2022-03" db="EMBL/GenBank/DDBJ databases">
        <authorList>
            <person name="Ryngajllo M."/>
            <person name="Jacek P."/>
            <person name="Kubiak K."/>
        </authorList>
    </citation>
    <scope>NUCLEOTIDE SEQUENCE</scope>
    <source>
        <strain evidence="12">SI1</strain>
    </source>
</reference>
<evidence type="ECO:0000256" key="3">
    <source>
        <dbReference type="ARBA" id="ARBA00004947"/>
    </source>
</evidence>
<dbReference type="Gene3D" id="3.40.50.720">
    <property type="entry name" value="NAD(P)-binding Rossmann-like Domain"/>
    <property type="match status" value="1"/>
</dbReference>
<feature type="domain" description="NAD-dependent epimerase/dehydratase" evidence="11">
    <location>
        <begin position="4"/>
        <end position="250"/>
    </location>
</feature>
<dbReference type="Gene3D" id="3.90.25.10">
    <property type="entry name" value="UDP-galactose 4-epimerase, domain 1"/>
    <property type="match status" value="1"/>
</dbReference>
<evidence type="ECO:0000313" key="12">
    <source>
        <dbReference type="EMBL" id="MCJ8354400.1"/>
    </source>
</evidence>